<reference evidence="2" key="1">
    <citation type="journal article" date="2015" name="Nature">
        <title>Complex archaea that bridge the gap between prokaryotes and eukaryotes.</title>
        <authorList>
            <person name="Spang A."/>
            <person name="Saw J.H."/>
            <person name="Jorgensen S.L."/>
            <person name="Zaremba-Niedzwiedzka K."/>
            <person name="Martijn J."/>
            <person name="Lind A.E."/>
            <person name="van Eijk R."/>
            <person name="Schleper C."/>
            <person name="Guy L."/>
            <person name="Ettema T.J."/>
        </authorList>
    </citation>
    <scope>NUCLEOTIDE SEQUENCE</scope>
</reference>
<comment type="caution">
    <text evidence="2">The sequence shown here is derived from an EMBL/GenBank/DDBJ whole genome shotgun (WGS) entry which is preliminary data.</text>
</comment>
<dbReference type="Pfam" id="PF17957">
    <property type="entry name" value="Big_7"/>
    <property type="match status" value="3"/>
</dbReference>
<accession>A0A0F9SFE6</accession>
<proteinExistence type="predicted"/>
<evidence type="ECO:0000313" key="2">
    <source>
        <dbReference type="EMBL" id="KKN67605.1"/>
    </source>
</evidence>
<gene>
    <name evidence="2" type="ORF">LCGC14_0459980</name>
</gene>
<dbReference type="EMBL" id="LAZR01000470">
    <property type="protein sequence ID" value="KKN67605.1"/>
    <property type="molecule type" value="Genomic_DNA"/>
</dbReference>
<dbReference type="AlphaFoldDB" id="A0A0F9SFE6"/>
<evidence type="ECO:0000259" key="1">
    <source>
        <dbReference type="Pfam" id="PF03372"/>
    </source>
</evidence>
<dbReference type="Gene3D" id="2.60.40.10">
    <property type="entry name" value="Immunoglobulins"/>
    <property type="match status" value="3"/>
</dbReference>
<dbReference type="SUPFAM" id="SSF56219">
    <property type="entry name" value="DNase I-like"/>
    <property type="match status" value="1"/>
</dbReference>
<dbReference type="Gene3D" id="3.60.10.10">
    <property type="entry name" value="Endonuclease/exonuclease/phosphatase"/>
    <property type="match status" value="1"/>
</dbReference>
<dbReference type="Pfam" id="PF03372">
    <property type="entry name" value="Exo_endo_phos"/>
    <property type="match status" value="1"/>
</dbReference>
<feature type="domain" description="Endonuclease/exonuclease/phosphatase" evidence="1">
    <location>
        <begin position="322"/>
        <end position="585"/>
    </location>
</feature>
<organism evidence="2">
    <name type="scientific">marine sediment metagenome</name>
    <dbReference type="NCBI Taxonomy" id="412755"/>
    <lineage>
        <taxon>unclassified sequences</taxon>
        <taxon>metagenomes</taxon>
        <taxon>ecological metagenomes</taxon>
    </lineage>
</organism>
<protein>
    <recommendedName>
        <fullName evidence="1">Endonuclease/exonuclease/phosphatase domain-containing protein</fullName>
    </recommendedName>
</protein>
<dbReference type="GO" id="GO:0003824">
    <property type="term" value="F:catalytic activity"/>
    <property type="evidence" value="ECO:0007669"/>
    <property type="project" value="InterPro"/>
</dbReference>
<dbReference type="InterPro" id="IPR013783">
    <property type="entry name" value="Ig-like_fold"/>
</dbReference>
<dbReference type="InterPro" id="IPR005135">
    <property type="entry name" value="Endo/exonuclease/phosphatase"/>
</dbReference>
<name>A0A0F9SFE6_9ZZZZ</name>
<sequence length="595" mass="65767">MRLLKNKRSLAIISSLLIVSATSMISLPFILNTPDRIPPIIKITNPAQGANLSGIITIDFTATDQQRVITELQILIDGEIIQTSSYHYSWNTIEEVDGQHTITCRAKDNTLWRQDEISVFINNSKDKDKTLPNVTIISPTANSTVSGTVFIDMSATDDNGISSYAIFIDDIFKTGTKSYSWDTTQVNNGIHTILCEAFDPSGNIGTDTLLITVNNSEILDISSPNVTITSPVANSTVSGSVSIIMDALDDTGISSYAIYIDTVLKSSTSTYSWDTTQENNGTHTILCIAIDPSGNNGSDKISVVVNNSEINHEPSEIFKLMTFNIKESGEDVNYPDWKTVVHEENADIIMFLETGIWDDNSNSKLNQYVNEFNTYFTDEDPYMGYCTQGISYSTDGAALMSRYPVISYNQITHVPLDNTTSYDVTHDFYDVEVNVSGTLAHIIGSHLKAMSGATNEQRREWEQEGIINYMDNLGNIPIVYLGDLNSFSPEDWNLNTLQIGLGYNPLCMMVSPYNNPATGGDFSTYSSAIHSWTDVYRTLNPADWGITNPSWDSRIDFIYVNQFFSSKIINSTTGDTAHASTGSDHFSVDVFIDLG</sequence>
<dbReference type="InterPro" id="IPR036691">
    <property type="entry name" value="Endo/exonu/phosph_ase_sf"/>
</dbReference>